<accession>A0A146M0K9</accession>
<feature type="chain" id="PRO_5007527522" evidence="1">
    <location>
        <begin position="19"/>
        <end position="143"/>
    </location>
</feature>
<reference evidence="2" key="1">
    <citation type="journal article" date="2016" name="Gigascience">
        <title>De novo construction of an expanded transcriptome assembly for the western tarnished plant bug, Lygus hesperus.</title>
        <authorList>
            <person name="Tassone E.E."/>
            <person name="Geib S.M."/>
            <person name="Hall B."/>
            <person name="Fabrick J.A."/>
            <person name="Brent C.S."/>
            <person name="Hull J.J."/>
        </authorList>
    </citation>
    <scope>NUCLEOTIDE SEQUENCE</scope>
</reference>
<protein>
    <submittedName>
        <fullName evidence="2">Uncharacterized protein</fullName>
    </submittedName>
</protein>
<evidence type="ECO:0000256" key="1">
    <source>
        <dbReference type="SAM" id="SignalP"/>
    </source>
</evidence>
<gene>
    <name evidence="2" type="ORF">g.39156</name>
</gene>
<organism evidence="2">
    <name type="scientific">Lygus hesperus</name>
    <name type="common">Western plant bug</name>
    <dbReference type="NCBI Taxonomy" id="30085"/>
    <lineage>
        <taxon>Eukaryota</taxon>
        <taxon>Metazoa</taxon>
        <taxon>Ecdysozoa</taxon>
        <taxon>Arthropoda</taxon>
        <taxon>Hexapoda</taxon>
        <taxon>Insecta</taxon>
        <taxon>Pterygota</taxon>
        <taxon>Neoptera</taxon>
        <taxon>Paraneoptera</taxon>
        <taxon>Hemiptera</taxon>
        <taxon>Heteroptera</taxon>
        <taxon>Panheteroptera</taxon>
        <taxon>Cimicomorpha</taxon>
        <taxon>Miridae</taxon>
        <taxon>Mirini</taxon>
        <taxon>Lygus</taxon>
    </lineage>
</organism>
<feature type="non-terminal residue" evidence="2">
    <location>
        <position position="1"/>
    </location>
</feature>
<proteinExistence type="predicted"/>
<evidence type="ECO:0000313" key="2">
    <source>
        <dbReference type="EMBL" id="JAQ13354.1"/>
    </source>
</evidence>
<name>A0A146M0K9_LYGHE</name>
<keyword evidence="1" id="KW-0732">Signal</keyword>
<feature type="signal peptide" evidence="1">
    <location>
        <begin position="1"/>
        <end position="18"/>
    </location>
</feature>
<dbReference type="AlphaFoldDB" id="A0A146M0K9"/>
<sequence length="143" mass="15482">SDMKLFVVIAVLCASALADERATISNDVDGAINSISNALTTATNMVSRTVTKKLELKRNCWKRLTNDLTSRSEEAKNMATLTNDLNQLVSQIARAPESDITQFVKTVLIGPNTPITRIVIGGARLATALEEMTSKLNLNTQCS</sequence>
<dbReference type="EMBL" id="GDHC01005275">
    <property type="protein sequence ID" value="JAQ13354.1"/>
    <property type="molecule type" value="Transcribed_RNA"/>
</dbReference>